<proteinExistence type="predicted"/>
<evidence type="ECO:0000256" key="1">
    <source>
        <dbReference type="ARBA" id="ARBA00022737"/>
    </source>
</evidence>
<accession>A0AB40A1H8</accession>
<dbReference type="Pfam" id="PF13499">
    <property type="entry name" value="EF-hand_7"/>
    <property type="match status" value="2"/>
</dbReference>
<dbReference type="SUPFAM" id="SSF47473">
    <property type="entry name" value="EF-hand"/>
    <property type="match status" value="1"/>
</dbReference>
<dbReference type="RefSeq" id="XP_036669300.3">
    <property type="nucleotide sequence ID" value="XM_036813405.3"/>
</dbReference>
<dbReference type="GO" id="GO:0016460">
    <property type="term" value="C:myosin II complex"/>
    <property type="evidence" value="ECO:0007669"/>
    <property type="project" value="TreeGrafter"/>
</dbReference>
<dbReference type="InterPro" id="IPR011992">
    <property type="entry name" value="EF-hand-dom_pair"/>
</dbReference>
<dbReference type="InterPro" id="IPR018247">
    <property type="entry name" value="EF_Hand_1_Ca_BS"/>
</dbReference>
<evidence type="ECO:0000313" key="5">
    <source>
        <dbReference type="RefSeq" id="XP_036669300.3"/>
    </source>
</evidence>
<dbReference type="InterPro" id="IPR050230">
    <property type="entry name" value="CALM/Myosin/TropC-like"/>
</dbReference>
<keyword evidence="4" id="KW-1185">Reference proteome</keyword>
<evidence type="ECO:0000259" key="3">
    <source>
        <dbReference type="PROSITE" id="PS50222"/>
    </source>
</evidence>
<dbReference type="PANTHER" id="PTHR23048:SF59">
    <property type="entry name" value="EF-HAND SUPERFAMILY PROTEIN"/>
    <property type="match status" value="1"/>
</dbReference>
<dbReference type="SMART" id="SM00054">
    <property type="entry name" value="EFh"/>
    <property type="match status" value="3"/>
</dbReference>
<sequence>MPSILAHELTCEQVQELKDAFNRYDLDSSGTLSATEMRLALISVGHEITEAELYDLIRTVTVGDGQELDLQHFMQMMAPRMADMDSDEALGRTFKLIDRDHDGFISGQDVRAIMLILGEVVTDEDIRDICRAVDMDGDGHISLRDFMSFMHSPI</sequence>
<dbReference type="PROSITE" id="PS50222">
    <property type="entry name" value="EF_HAND_2"/>
    <property type="match status" value="3"/>
</dbReference>
<dbReference type="GO" id="GO:0005509">
    <property type="term" value="F:calcium ion binding"/>
    <property type="evidence" value="ECO:0007669"/>
    <property type="project" value="InterPro"/>
</dbReference>
<reference evidence="5" key="1">
    <citation type="submission" date="2025-08" db="UniProtKB">
        <authorList>
            <consortium name="RefSeq"/>
        </authorList>
    </citation>
    <scope>IDENTIFICATION</scope>
</reference>
<dbReference type="CDD" id="cd00051">
    <property type="entry name" value="EFh"/>
    <property type="match status" value="2"/>
</dbReference>
<dbReference type="Proteomes" id="UP001652628">
    <property type="component" value="Chromosome 2R"/>
</dbReference>
<dbReference type="PROSITE" id="PS00018">
    <property type="entry name" value="EF_HAND_1"/>
    <property type="match status" value="3"/>
</dbReference>
<feature type="domain" description="EF-hand" evidence="3">
    <location>
        <begin position="121"/>
        <end position="154"/>
    </location>
</feature>
<protein>
    <submittedName>
        <fullName evidence="5">Calmodulin</fullName>
    </submittedName>
</protein>
<dbReference type="Gene3D" id="1.10.238.10">
    <property type="entry name" value="EF-hand"/>
    <property type="match status" value="2"/>
</dbReference>
<keyword evidence="2" id="KW-0106">Calcium</keyword>
<dbReference type="PANTHER" id="PTHR23048">
    <property type="entry name" value="MYOSIN LIGHT CHAIN 1, 3"/>
    <property type="match status" value="1"/>
</dbReference>
<gene>
    <name evidence="5" type="primary">LOC108009423</name>
</gene>
<dbReference type="AlphaFoldDB" id="A0AB40A1H8"/>
<keyword evidence="1" id="KW-0677">Repeat</keyword>
<feature type="domain" description="EF-hand" evidence="3">
    <location>
        <begin position="85"/>
        <end position="120"/>
    </location>
</feature>
<evidence type="ECO:0000256" key="2">
    <source>
        <dbReference type="ARBA" id="ARBA00022837"/>
    </source>
</evidence>
<evidence type="ECO:0000313" key="4">
    <source>
        <dbReference type="Proteomes" id="UP001652628"/>
    </source>
</evidence>
<name>A0AB40A1H8_DROSZ</name>
<dbReference type="GeneID" id="108009423"/>
<dbReference type="InterPro" id="IPR002048">
    <property type="entry name" value="EF_hand_dom"/>
</dbReference>
<feature type="domain" description="EF-hand" evidence="3">
    <location>
        <begin position="12"/>
        <end position="47"/>
    </location>
</feature>
<organism evidence="4 5">
    <name type="scientific">Drosophila suzukii</name>
    <name type="common">Spotted-wing drosophila fruit fly</name>
    <dbReference type="NCBI Taxonomy" id="28584"/>
    <lineage>
        <taxon>Eukaryota</taxon>
        <taxon>Metazoa</taxon>
        <taxon>Ecdysozoa</taxon>
        <taxon>Arthropoda</taxon>
        <taxon>Hexapoda</taxon>
        <taxon>Insecta</taxon>
        <taxon>Pterygota</taxon>
        <taxon>Neoptera</taxon>
        <taxon>Endopterygota</taxon>
        <taxon>Diptera</taxon>
        <taxon>Brachycera</taxon>
        <taxon>Muscomorpha</taxon>
        <taxon>Ephydroidea</taxon>
        <taxon>Drosophilidae</taxon>
        <taxon>Drosophila</taxon>
        <taxon>Sophophora</taxon>
    </lineage>
</organism>